<dbReference type="Proteomes" id="UP000678237">
    <property type="component" value="Unassembled WGS sequence"/>
</dbReference>
<evidence type="ECO:0000313" key="6">
    <source>
        <dbReference type="Proteomes" id="UP000564964"/>
    </source>
</evidence>
<protein>
    <recommendedName>
        <fullName evidence="3">Mannose-1-phosphate guanyltransferase C-terminal domain-containing protein</fullName>
    </recommendedName>
</protein>
<evidence type="ECO:0000313" key="5">
    <source>
        <dbReference type="EMBL" id="MBS3063497.1"/>
    </source>
</evidence>
<evidence type="ECO:0000259" key="3">
    <source>
        <dbReference type="Pfam" id="PF25087"/>
    </source>
</evidence>
<dbReference type="Proteomes" id="UP000564964">
    <property type="component" value="Unassembled WGS sequence"/>
</dbReference>
<keyword evidence="2" id="KW-0012">Acyltransferase</keyword>
<comment type="caution">
    <text evidence="4">The sequence shown here is derived from an EMBL/GenBank/DDBJ whole genome shotgun (WGS) entry which is preliminary data.</text>
</comment>
<dbReference type="InterPro" id="IPR050065">
    <property type="entry name" value="GlmU-like"/>
</dbReference>
<dbReference type="GO" id="GO:0016746">
    <property type="term" value="F:acyltransferase activity"/>
    <property type="evidence" value="ECO:0007669"/>
    <property type="project" value="UniProtKB-KW"/>
</dbReference>
<gene>
    <name evidence="4" type="ORF">HA252_04505</name>
    <name evidence="5" type="ORF">J4203_06570</name>
</gene>
<reference evidence="5" key="2">
    <citation type="submission" date="2021-03" db="EMBL/GenBank/DDBJ databases">
        <authorList>
            <person name="Jaffe A."/>
        </authorList>
    </citation>
    <scope>NUCLEOTIDE SEQUENCE</scope>
    <source>
        <strain evidence="5">RIFCSPLOWO2_01_FULL_58_19</strain>
    </source>
</reference>
<dbReference type="InterPro" id="IPR056729">
    <property type="entry name" value="GMPPB_C"/>
</dbReference>
<evidence type="ECO:0000313" key="4">
    <source>
        <dbReference type="EMBL" id="HIH16638.1"/>
    </source>
</evidence>
<dbReference type="SUPFAM" id="SSF51161">
    <property type="entry name" value="Trimeric LpxA-like enzymes"/>
    <property type="match status" value="1"/>
</dbReference>
<evidence type="ECO:0000256" key="1">
    <source>
        <dbReference type="ARBA" id="ARBA00022679"/>
    </source>
</evidence>
<dbReference type="EMBL" id="JAGVWE010000005">
    <property type="protein sequence ID" value="MBS3063497.1"/>
    <property type="molecule type" value="Genomic_DNA"/>
</dbReference>
<dbReference type="InterPro" id="IPR011004">
    <property type="entry name" value="Trimer_LpxA-like_sf"/>
</dbReference>
<dbReference type="Gene3D" id="2.160.10.10">
    <property type="entry name" value="Hexapeptide repeat proteins"/>
    <property type="match status" value="1"/>
</dbReference>
<dbReference type="GO" id="GO:0016779">
    <property type="term" value="F:nucleotidyltransferase activity"/>
    <property type="evidence" value="ECO:0007669"/>
    <property type="project" value="UniProtKB-ARBA"/>
</dbReference>
<keyword evidence="1" id="KW-0808">Transferase</keyword>
<reference evidence="6" key="1">
    <citation type="journal article" date="2020" name="bioRxiv">
        <title>A rank-normalized archaeal taxonomy based on genome phylogeny resolves widespread incomplete and uneven classifications.</title>
        <authorList>
            <person name="Rinke C."/>
            <person name="Chuvochina M."/>
            <person name="Mussig A.J."/>
            <person name="Chaumeil P.-A."/>
            <person name="Waite D.W."/>
            <person name="Whitman W.B."/>
            <person name="Parks D.H."/>
            <person name="Hugenholtz P."/>
        </authorList>
    </citation>
    <scope>NUCLEOTIDE SEQUENCE [LARGE SCALE GENOMIC DNA]</scope>
</reference>
<name>A0A7J4JFZ9_9ARCH</name>
<dbReference type="AlphaFoldDB" id="A0A7J4JFZ9"/>
<dbReference type="Pfam" id="PF25087">
    <property type="entry name" value="GMPPB_C"/>
    <property type="match status" value="1"/>
</dbReference>
<dbReference type="EMBL" id="DUGH01000110">
    <property type="protein sequence ID" value="HIH16638.1"/>
    <property type="molecule type" value="Genomic_DNA"/>
</dbReference>
<feature type="domain" description="Mannose-1-phosphate guanyltransferase C-terminal" evidence="3">
    <location>
        <begin position="78"/>
        <end position="191"/>
    </location>
</feature>
<sequence>MNPKVLKEGGLDYYFEDFSACPLQELKKFRHPWEMVEGKNSLVNPGASRIEGEVHPTVVIKGNVVIGKGTVVEPFTVIEGPCIIGENVTIRPHVWIRPVTVIGNGCVIGKGVEMKNALLFNGAKIGTNCFVGDSVLGQGTRIGSGTILGNRRFDQQVVQVKIRGEKLSTGSDKFGCILGDYARLGANVVTSPGTLVGAHTWVTAQSIQGFLPADKLVKGVTQAQVVDKARVELKARDAKGKA</sequence>
<organism evidence="4 6">
    <name type="scientific">Candidatus Iainarchaeum sp</name>
    <dbReference type="NCBI Taxonomy" id="3101447"/>
    <lineage>
        <taxon>Archaea</taxon>
        <taxon>Candidatus Iainarchaeota</taxon>
        <taxon>Candidatus Iainarchaeia</taxon>
        <taxon>Candidatus Iainarchaeales</taxon>
        <taxon>Candidatus Iainarchaeaceae</taxon>
        <taxon>Candidatus Iainarchaeum</taxon>
    </lineage>
</organism>
<reference evidence="5" key="3">
    <citation type="submission" date="2021-05" db="EMBL/GenBank/DDBJ databases">
        <title>Protein family content uncovers lineage relationships and bacterial pathway maintenance mechanisms in DPANN archaea.</title>
        <authorList>
            <person name="Castelle C.J."/>
            <person name="Meheust R."/>
            <person name="Jaffe A.L."/>
            <person name="Seitz K."/>
            <person name="Gong X."/>
            <person name="Baker B.J."/>
            <person name="Banfield J.F."/>
        </authorList>
    </citation>
    <scope>NUCLEOTIDE SEQUENCE</scope>
    <source>
        <strain evidence="5">RIFCSPLOWO2_01_FULL_58_19</strain>
    </source>
</reference>
<evidence type="ECO:0000256" key="2">
    <source>
        <dbReference type="ARBA" id="ARBA00023315"/>
    </source>
</evidence>
<accession>A0A7J4JFZ9</accession>
<dbReference type="PANTHER" id="PTHR43584">
    <property type="entry name" value="NUCLEOTIDYL TRANSFERASE"/>
    <property type="match status" value="1"/>
</dbReference>
<proteinExistence type="predicted"/>
<dbReference type="PANTHER" id="PTHR43584:SF8">
    <property type="entry name" value="N-ACETYLMURAMATE ALPHA-1-PHOSPHATE URIDYLYLTRANSFERASE"/>
    <property type="match status" value="1"/>
</dbReference>